<evidence type="ECO:0000313" key="1">
    <source>
        <dbReference type="EMBL" id="SFZ97611.1"/>
    </source>
</evidence>
<accession>A0A1W1EC68</accession>
<sequence>MQTNMLKYFLLFIFLTMSASANRAEIVNEKPSPKEEIKDTIVVRGMVLYGKITKIGPERLSFKILYSDGISNFAYGDIDSIETKYNYHLSYNRMDIEGKVIGIEDNKYLKIITSDDTLRTVKISDIDNFVMSVIDDESFENRVRNKFPYTKGNINLGFNLESGSTTKRNMEVLLNLRHKQAEHELRLYVDYEFETRESETIAKYNYEDEIVSIVTYKNNFRNNQFYYGTLAFDYDKPRFIDKRYVPSIGYGRKFEYNKSIWIVPSVGLAYAATKYTEQYADKNFLAGALSMTGQFRVDDISIINTFILDGFVMYYPSLENPNDDWIFRSNINFKIPLNEFMSVNLAMTYVNDSNPDVHVGNNKSTTKLLFGLDF</sequence>
<proteinExistence type="predicted"/>
<dbReference type="InterPro" id="IPR007433">
    <property type="entry name" value="DUF481"/>
</dbReference>
<dbReference type="Pfam" id="PF04338">
    <property type="entry name" value="DUF481"/>
    <property type="match status" value="1"/>
</dbReference>
<organism evidence="1">
    <name type="scientific">hydrothermal vent metagenome</name>
    <dbReference type="NCBI Taxonomy" id="652676"/>
    <lineage>
        <taxon>unclassified sequences</taxon>
        <taxon>metagenomes</taxon>
        <taxon>ecological metagenomes</taxon>
    </lineage>
</organism>
<name>A0A1W1EC68_9ZZZZ</name>
<protein>
    <recommendedName>
        <fullName evidence="2">DUF481 domain-containing protein</fullName>
    </recommendedName>
</protein>
<dbReference type="EMBL" id="FPKX01000008">
    <property type="protein sequence ID" value="SFZ97611.1"/>
    <property type="molecule type" value="Genomic_DNA"/>
</dbReference>
<dbReference type="AlphaFoldDB" id="A0A1W1EC68"/>
<reference evidence="1" key="1">
    <citation type="submission" date="2016-10" db="EMBL/GenBank/DDBJ databases">
        <authorList>
            <person name="de Groot N.N."/>
        </authorList>
    </citation>
    <scope>NUCLEOTIDE SEQUENCE</scope>
</reference>
<evidence type="ECO:0008006" key="2">
    <source>
        <dbReference type="Google" id="ProtNLM"/>
    </source>
</evidence>
<gene>
    <name evidence="1" type="ORF">MNB_SV-5-575</name>
</gene>